<dbReference type="EMBL" id="CAICTM010000255">
    <property type="protein sequence ID" value="CAB9506146.1"/>
    <property type="molecule type" value="Genomic_DNA"/>
</dbReference>
<comment type="cofactor">
    <cofactor evidence="1">
        <name>siroheme</name>
        <dbReference type="ChEBI" id="CHEBI:60052"/>
    </cofactor>
</comment>
<evidence type="ECO:0000313" key="21">
    <source>
        <dbReference type="Proteomes" id="UP001153069"/>
    </source>
</evidence>
<dbReference type="NCBIfam" id="TIGR02378">
    <property type="entry name" value="nirD_assim_sml"/>
    <property type="match status" value="1"/>
</dbReference>
<dbReference type="FunFam" id="3.30.413.10:FF:000007">
    <property type="entry name" value="Nitrite reductase [NAD(P)H] large subunit"/>
    <property type="match status" value="1"/>
</dbReference>
<dbReference type="InterPro" id="IPR052034">
    <property type="entry name" value="NasD-like"/>
</dbReference>
<dbReference type="InterPro" id="IPR045854">
    <property type="entry name" value="NO2/SO3_Rdtase_4Fe4S_sf"/>
</dbReference>
<gene>
    <name evidence="20" type="ORF">SEMRO_256_G100530.1</name>
</gene>
<evidence type="ECO:0000256" key="8">
    <source>
        <dbReference type="ARBA" id="ARBA00022630"/>
    </source>
</evidence>
<protein>
    <submittedName>
        <fullName evidence="20">Nitrite reductase [NAD(P)H] large subunit</fullName>
    </submittedName>
</protein>
<evidence type="ECO:0000256" key="5">
    <source>
        <dbReference type="ARBA" id="ARBA00010429"/>
    </source>
</evidence>
<dbReference type="SUPFAM" id="SSF55124">
    <property type="entry name" value="Nitrite/Sulfite reductase N-terminal domain-like"/>
    <property type="match status" value="1"/>
</dbReference>
<dbReference type="Pfam" id="PF03460">
    <property type="entry name" value="NIR_SIR_ferr"/>
    <property type="match status" value="1"/>
</dbReference>
<evidence type="ECO:0000256" key="7">
    <source>
        <dbReference type="ARBA" id="ARBA00022617"/>
    </source>
</evidence>
<dbReference type="InterPro" id="IPR017941">
    <property type="entry name" value="Rieske_2Fe-2S"/>
</dbReference>
<evidence type="ECO:0000256" key="3">
    <source>
        <dbReference type="ARBA" id="ARBA00001974"/>
    </source>
</evidence>
<keyword evidence="10" id="KW-0479">Metal-binding</keyword>
<dbReference type="NCBIfam" id="TIGR02374">
    <property type="entry name" value="nitri_red_nirB"/>
    <property type="match status" value="1"/>
</dbReference>
<keyword evidence="18" id="KW-0732">Signal</keyword>
<keyword evidence="21" id="KW-1185">Reference proteome</keyword>
<keyword evidence="12" id="KW-0560">Oxidoreductase</keyword>
<dbReference type="NCBIfam" id="NF011565">
    <property type="entry name" value="PRK14989.1"/>
    <property type="match status" value="1"/>
</dbReference>
<dbReference type="InterPro" id="IPR041575">
    <property type="entry name" value="Rubredoxin_C"/>
</dbReference>
<feature type="region of interest" description="Disordered" evidence="17">
    <location>
        <begin position="1085"/>
        <end position="1119"/>
    </location>
</feature>
<evidence type="ECO:0000256" key="9">
    <source>
        <dbReference type="ARBA" id="ARBA00022714"/>
    </source>
</evidence>
<evidence type="ECO:0000256" key="17">
    <source>
        <dbReference type="SAM" id="MobiDB-lite"/>
    </source>
</evidence>
<evidence type="ECO:0000256" key="18">
    <source>
        <dbReference type="SAM" id="SignalP"/>
    </source>
</evidence>
<keyword evidence="7" id="KW-0349">Heme</keyword>
<dbReference type="PRINTS" id="PR00397">
    <property type="entry name" value="SIROHAEM"/>
</dbReference>
<dbReference type="OrthoDB" id="432169at2759"/>
<dbReference type="InterPro" id="IPR036922">
    <property type="entry name" value="Rieske_2Fe-2S_sf"/>
</dbReference>
<keyword evidence="11" id="KW-0274">FAD</keyword>
<dbReference type="GO" id="GO:0046872">
    <property type="term" value="F:metal ion binding"/>
    <property type="evidence" value="ECO:0007669"/>
    <property type="project" value="UniProtKB-KW"/>
</dbReference>
<keyword evidence="8" id="KW-0285">Flavoprotein</keyword>
<dbReference type="SUPFAM" id="SSF50022">
    <property type="entry name" value="ISP domain"/>
    <property type="match status" value="1"/>
</dbReference>
<dbReference type="Gene3D" id="2.102.10.10">
    <property type="entry name" value="Rieske [2Fe-2S] iron-sulphur domain"/>
    <property type="match status" value="1"/>
</dbReference>
<keyword evidence="6" id="KW-0004">4Fe-4S</keyword>
<dbReference type="Pfam" id="PF04324">
    <property type="entry name" value="Fer2_BFD"/>
    <property type="match status" value="1"/>
</dbReference>
<dbReference type="Pfam" id="PF01077">
    <property type="entry name" value="NIR_SIR"/>
    <property type="match status" value="1"/>
</dbReference>
<evidence type="ECO:0000256" key="10">
    <source>
        <dbReference type="ARBA" id="ARBA00022723"/>
    </source>
</evidence>
<dbReference type="PROSITE" id="PS00365">
    <property type="entry name" value="NIR_SIR"/>
    <property type="match status" value="1"/>
</dbReference>
<dbReference type="InterPro" id="IPR006067">
    <property type="entry name" value="NO2/SO3_Rdtase_4Fe4S_dom"/>
</dbReference>
<evidence type="ECO:0000256" key="11">
    <source>
        <dbReference type="ARBA" id="ARBA00022827"/>
    </source>
</evidence>
<organism evidence="20 21">
    <name type="scientific">Seminavis robusta</name>
    <dbReference type="NCBI Taxonomy" id="568900"/>
    <lineage>
        <taxon>Eukaryota</taxon>
        <taxon>Sar</taxon>
        <taxon>Stramenopiles</taxon>
        <taxon>Ochrophyta</taxon>
        <taxon>Bacillariophyta</taxon>
        <taxon>Bacillariophyceae</taxon>
        <taxon>Bacillariophycidae</taxon>
        <taxon>Naviculales</taxon>
        <taxon>Naviculaceae</taxon>
        <taxon>Seminavis</taxon>
    </lineage>
</organism>
<evidence type="ECO:0000256" key="13">
    <source>
        <dbReference type="ARBA" id="ARBA00023004"/>
    </source>
</evidence>
<dbReference type="GO" id="GO:0050660">
    <property type="term" value="F:flavin adenine dinucleotide binding"/>
    <property type="evidence" value="ECO:0007669"/>
    <property type="project" value="InterPro"/>
</dbReference>
<dbReference type="InterPro" id="IPR007419">
    <property type="entry name" value="BFD-like_2Fe2S-bd_dom"/>
</dbReference>
<dbReference type="InterPro" id="IPR041854">
    <property type="entry name" value="BFD-like_2Fe2S-bd_dom_sf"/>
</dbReference>
<evidence type="ECO:0000256" key="2">
    <source>
        <dbReference type="ARBA" id="ARBA00001966"/>
    </source>
</evidence>
<dbReference type="Pfam" id="PF13806">
    <property type="entry name" value="Rieske_2"/>
    <property type="match status" value="1"/>
</dbReference>
<comment type="cofactor">
    <cofactor evidence="3">
        <name>FAD</name>
        <dbReference type="ChEBI" id="CHEBI:57692"/>
    </cofactor>
</comment>
<evidence type="ECO:0000256" key="4">
    <source>
        <dbReference type="ARBA" id="ARBA00005096"/>
    </source>
</evidence>
<name>A0A9N8DST8_9STRA</name>
<dbReference type="GO" id="GO:0042128">
    <property type="term" value="P:nitrate assimilation"/>
    <property type="evidence" value="ECO:0007669"/>
    <property type="project" value="UniProtKB-KW"/>
</dbReference>
<evidence type="ECO:0000256" key="6">
    <source>
        <dbReference type="ARBA" id="ARBA00022485"/>
    </source>
</evidence>
<dbReference type="SUPFAM" id="SSF56014">
    <property type="entry name" value="Nitrite and sulphite reductase 4Fe-4S domain-like"/>
    <property type="match status" value="1"/>
</dbReference>
<evidence type="ECO:0000313" key="20">
    <source>
        <dbReference type="EMBL" id="CAB9506146.1"/>
    </source>
</evidence>
<dbReference type="Pfam" id="PF18267">
    <property type="entry name" value="Rubredoxin_C"/>
    <property type="match status" value="1"/>
</dbReference>
<keyword evidence="9" id="KW-0001">2Fe-2S</keyword>
<dbReference type="InterPro" id="IPR016156">
    <property type="entry name" value="FAD/NAD-linked_Rdtase_dimer_sf"/>
</dbReference>
<dbReference type="InterPro" id="IPR012748">
    <property type="entry name" value="Rieske-like_NirD"/>
</dbReference>
<dbReference type="GO" id="GO:0051537">
    <property type="term" value="F:2 iron, 2 sulfur cluster binding"/>
    <property type="evidence" value="ECO:0007669"/>
    <property type="project" value="UniProtKB-KW"/>
</dbReference>
<dbReference type="CDD" id="cd03529">
    <property type="entry name" value="Rieske_NirD"/>
    <property type="match status" value="1"/>
</dbReference>
<evidence type="ECO:0000256" key="14">
    <source>
        <dbReference type="ARBA" id="ARBA00023014"/>
    </source>
</evidence>
<evidence type="ECO:0000256" key="15">
    <source>
        <dbReference type="ARBA" id="ARBA00023063"/>
    </source>
</evidence>
<dbReference type="AlphaFoldDB" id="A0A9N8DST8"/>
<feature type="signal peptide" evidence="18">
    <location>
        <begin position="1"/>
        <end position="22"/>
    </location>
</feature>
<dbReference type="GO" id="GO:0008942">
    <property type="term" value="F:nitrite reductase [NAD(P)H] activity"/>
    <property type="evidence" value="ECO:0007669"/>
    <property type="project" value="InterPro"/>
</dbReference>
<comment type="pathway">
    <text evidence="4">Nitrogen metabolism; nitrate reduction (assimilation).</text>
</comment>
<comment type="caution">
    <text evidence="20">The sequence shown here is derived from an EMBL/GenBank/DDBJ whole genome shotgun (WGS) entry which is preliminary data.</text>
</comment>
<dbReference type="InterPro" id="IPR036188">
    <property type="entry name" value="FAD/NAD-bd_sf"/>
</dbReference>
<dbReference type="SUPFAM" id="SSF51905">
    <property type="entry name" value="FAD/NAD(P)-binding domain"/>
    <property type="match status" value="2"/>
</dbReference>
<proteinExistence type="inferred from homology"/>
<dbReference type="Proteomes" id="UP001153069">
    <property type="component" value="Unassembled WGS sequence"/>
</dbReference>
<dbReference type="Gene3D" id="1.10.10.1100">
    <property type="entry name" value="BFD-like [2Fe-2S]-binding domain"/>
    <property type="match status" value="1"/>
</dbReference>
<evidence type="ECO:0000259" key="19">
    <source>
        <dbReference type="PROSITE" id="PS51296"/>
    </source>
</evidence>
<dbReference type="PRINTS" id="PR00368">
    <property type="entry name" value="FADPNR"/>
</dbReference>
<dbReference type="GO" id="GO:0020037">
    <property type="term" value="F:heme binding"/>
    <property type="evidence" value="ECO:0007669"/>
    <property type="project" value="InterPro"/>
</dbReference>
<keyword evidence="13" id="KW-0408">Iron</keyword>
<dbReference type="InterPro" id="IPR012744">
    <property type="entry name" value="Nitri_red_NirB"/>
</dbReference>
<dbReference type="GO" id="GO:0050661">
    <property type="term" value="F:NADP binding"/>
    <property type="evidence" value="ECO:0007669"/>
    <property type="project" value="InterPro"/>
</dbReference>
<feature type="compositionally biased region" description="Low complexity" evidence="17">
    <location>
        <begin position="1090"/>
        <end position="1100"/>
    </location>
</feature>
<dbReference type="Pfam" id="PF07992">
    <property type="entry name" value="Pyr_redox_2"/>
    <property type="match status" value="1"/>
</dbReference>
<comment type="cofactor">
    <cofactor evidence="2">
        <name>[4Fe-4S] cluster</name>
        <dbReference type="ChEBI" id="CHEBI:49883"/>
    </cofactor>
</comment>
<comment type="cofactor">
    <cofactor evidence="16">
        <name>[2Fe-2S] cluster</name>
        <dbReference type="ChEBI" id="CHEBI:190135"/>
    </cofactor>
</comment>
<dbReference type="Gene3D" id="3.30.390.30">
    <property type="match status" value="1"/>
</dbReference>
<keyword evidence="14" id="KW-0411">Iron-sulfur</keyword>
<dbReference type="Gene3D" id="3.30.413.10">
    <property type="entry name" value="Sulfite Reductase Hemoprotein, domain 1"/>
    <property type="match status" value="1"/>
</dbReference>
<dbReference type="InterPro" id="IPR036136">
    <property type="entry name" value="Nit/Sulf_reduc_fer-like_dom_sf"/>
</dbReference>
<dbReference type="GO" id="GO:0051539">
    <property type="term" value="F:4 iron, 4 sulfur cluster binding"/>
    <property type="evidence" value="ECO:0007669"/>
    <property type="project" value="UniProtKB-KW"/>
</dbReference>
<evidence type="ECO:0000256" key="1">
    <source>
        <dbReference type="ARBA" id="ARBA00001929"/>
    </source>
</evidence>
<evidence type="ECO:0000256" key="16">
    <source>
        <dbReference type="ARBA" id="ARBA00034078"/>
    </source>
</evidence>
<comment type="similarity">
    <text evidence="5">Belongs to the nitrite and sulfite reductase 4Fe-4S domain family.</text>
</comment>
<dbReference type="InterPro" id="IPR006066">
    <property type="entry name" value="NO2/SO3_Rdtase_FeS/sirohaem_BS"/>
</dbReference>
<dbReference type="PANTHER" id="PTHR43809:SF1">
    <property type="entry name" value="NITRITE REDUCTASE (NADH) LARGE SUBUNIT"/>
    <property type="match status" value="1"/>
</dbReference>
<feature type="domain" description="Rieske" evidence="19">
    <location>
        <begin position="949"/>
        <end position="1049"/>
    </location>
</feature>
<keyword evidence="15" id="KW-0534">Nitrate assimilation</keyword>
<dbReference type="InterPro" id="IPR005117">
    <property type="entry name" value="NiRdtase/SiRdtase_haem-b_fer"/>
</dbReference>
<accession>A0A9N8DST8</accession>
<evidence type="ECO:0000256" key="12">
    <source>
        <dbReference type="ARBA" id="ARBA00023002"/>
    </source>
</evidence>
<dbReference type="Gene3D" id="3.50.50.60">
    <property type="entry name" value="FAD/NAD(P)-binding domain"/>
    <property type="match status" value="2"/>
</dbReference>
<dbReference type="InterPro" id="IPR023753">
    <property type="entry name" value="FAD/NAD-binding_dom"/>
</dbReference>
<feature type="compositionally biased region" description="Polar residues" evidence="17">
    <location>
        <begin position="1101"/>
        <end position="1119"/>
    </location>
</feature>
<sequence>MLAPSQLCAAFWLAFSINSASTFLPRPSLVSPSKISSSALEAEKKKVVVVGNGMVGQRFMENLLKIDTDKQCQIATFCEEPRAAYNRVKLTSYFETRDPSALSMTSEFDEGGRTVWYDENGVELLLNDKAVAVDTEAKTVTGASGKTIPYDVCVMATGSFPFVPPIPGKQRPGVFVYRTIEDLEAMLAYAKEHNVQSAAVIGGGLLGLEAAKAVKDMGVKSHIIEFAPILMCRQIDQGGHDALVGTIEEMGLEVHCNARTESFVGEDGSTDHESDSPVSALRFSNEDWDDLPVQMVVVSCGIKPRDELARSDTSKMDVGERGGIVVDDQLRTTADGVYAIGEIALHKNFIYGLIAPGYVHAGVAAECVAQDLGIKTIEGDLPAFTGADMSTKLKLLGCDVASFGVNQPKPDDEDVTEMVWNDPIAQVYRKLIFNKAGTKLRGGILVGDASDYATLHKLALTDELDLPENPGTLLPPPSARMGEIVEAGPSTDPAAQICSCNDVTRGQITEVIHELGVDGATLGAVKKCSQAGTGCGGCEPDVKKILAQELENMGGSLSNNLCEHFDYARAELMALVRTDADPSSVDSFEKILAKHGHGDGCEVCKPAVGSMLASLYNDVIIDDGRNALQDTNDRSMANMQRGGSYSVVPRVPGGELSPDQLIVMGEVAKEFNLYTKITGAQRVDLFGAAKYQLPDIWEKLGEAGLESGHAYGKALRTVKSCVGSTWCRYGVQDSVSFAVRVENRYKGVRSPHKMKSAVSGCTRECAEAQSKDFGMIATENGYNLYLGGNGGTNPVHAQLFATDIDEDTVLRYLDRYLMYYILTADRLERTAPWQAKLPSGKNGGGPIEHLKEVIIEDSLGICDELDSRMQHLVDTYHDEWAEVVKDPARRAQFKQFVNTDENIPKDSMIEFVDIRGQLRPADWPKDGQPQTMWKPPADDVFANSPKSWVKVGKTSEFLPNVGSPILYGETQLAVFNNVQRGEWYCTQNMCPHKQAFVLSQGIMGDAAGTPKVACPLHKKQFDLENGQELGGELSITIFQIKIEGDDVLVELPSEEEVDAILGTSGLRVEKSDCVDLAADALKVPTRDVSKLSGSSSSSRSGTTVLNAKAGNSTDVEPSD</sequence>
<dbReference type="PROSITE" id="PS51296">
    <property type="entry name" value="RIESKE"/>
    <property type="match status" value="1"/>
</dbReference>
<feature type="chain" id="PRO_5040318248" evidence="18">
    <location>
        <begin position="23"/>
        <end position="1119"/>
    </location>
</feature>
<dbReference type="PANTHER" id="PTHR43809">
    <property type="entry name" value="NITRITE REDUCTASE (NADH) LARGE SUBUNIT"/>
    <property type="match status" value="1"/>
</dbReference>
<reference evidence="20" key="1">
    <citation type="submission" date="2020-06" db="EMBL/GenBank/DDBJ databases">
        <authorList>
            <consortium name="Plant Systems Biology data submission"/>
        </authorList>
    </citation>
    <scope>NUCLEOTIDE SEQUENCE</scope>
    <source>
        <strain evidence="20">D6</strain>
    </source>
</reference>